<evidence type="ECO:0000256" key="3">
    <source>
        <dbReference type="ARBA" id="ARBA00022723"/>
    </source>
</evidence>
<dbReference type="GO" id="GO:0003700">
    <property type="term" value="F:DNA-binding transcription factor activity"/>
    <property type="evidence" value="ECO:0007669"/>
    <property type="project" value="InterPro"/>
</dbReference>
<name>A0A8R1I0H4_CAEJA</name>
<reference evidence="15" key="1">
    <citation type="submission" date="2010-08" db="EMBL/GenBank/DDBJ databases">
        <authorList>
            <consortium name="Caenorhabditis japonica Sequencing Consortium"/>
            <person name="Wilson R.K."/>
        </authorList>
    </citation>
    <scope>NUCLEOTIDE SEQUENCE [LARGE SCALE GENOMIC DNA]</scope>
    <source>
        <strain evidence="15">DF5081</strain>
    </source>
</reference>
<evidence type="ECO:0000256" key="7">
    <source>
        <dbReference type="ARBA" id="ARBA00023125"/>
    </source>
</evidence>
<dbReference type="InterPro" id="IPR001628">
    <property type="entry name" value="Znf_hrmn_rcpt"/>
</dbReference>
<dbReference type="SMART" id="SM00399">
    <property type="entry name" value="ZnF_C4"/>
    <property type="match status" value="1"/>
</dbReference>
<feature type="compositionally biased region" description="Basic and acidic residues" evidence="11">
    <location>
        <begin position="120"/>
        <end position="137"/>
    </location>
</feature>
<evidence type="ECO:0000256" key="11">
    <source>
        <dbReference type="SAM" id="MobiDB-lite"/>
    </source>
</evidence>
<feature type="domain" description="Nuclear receptor" evidence="12">
    <location>
        <begin position="22"/>
        <end position="113"/>
    </location>
</feature>
<accession>A0A8R1I0H4</accession>
<dbReference type="Gene3D" id="1.10.565.10">
    <property type="entry name" value="Retinoid X Receptor"/>
    <property type="match status" value="1"/>
</dbReference>
<keyword evidence="10" id="KW-0539">Nucleus</keyword>
<keyword evidence="7" id="KW-0238">DNA-binding</keyword>
<dbReference type="OMA" id="YGAPGCL"/>
<dbReference type="InterPro" id="IPR000536">
    <property type="entry name" value="Nucl_hrmn_rcpt_lig-bd"/>
</dbReference>
<keyword evidence="3" id="KW-0479">Metal-binding</keyword>
<keyword evidence="4" id="KW-0863">Zinc-finger</keyword>
<evidence type="ECO:0000256" key="9">
    <source>
        <dbReference type="ARBA" id="ARBA00023170"/>
    </source>
</evidence>
<dbReference type="Pfam" id="PF00105">
    <property type="entry name" value="zf-C4"/>
    <property type="match status" value="2"/>
</dbReference>
<evidence type="ECO:0000313" key="15">
    <source>
        <dbReference type="Proteomes" id="UP000005237"/>
    </source>
</evidence>
<dbReference type="PROSITE" id="PS51843">
    <property type="entry name" value="NR_LBD"/>
    <property type="match status" value="1"/>
</dbReference>
<keyword evidence="5" id="KW-0862">Zinc</keyword>
<evidence type="ECO:0000256" key="10">
    <source>
        <dbReference type="ARBA" id="ARBA00023242"/>
    </source>
</evidence>
<feature type="domain" description="NR LBD" evidence="13">
    <location>
        <begin position="149"/>
        <end position="410"/>
    </location>
</feature>
<keyword evidence="8" id="KW-0804">Transcription</keyword>
<evidence type="ECO:0000313" key="14">
    <source>
        <dbReference type="EnsemblMetazoa" id="CJA17398a.1"/>
    </source>
</evidence>
<dbReference type="CDD" id="cd06960">
    <property type="entry name" value="NR_DBD_HNF4A"/>
    <property type="match status" value="1"/>
</dbReference>
<dbReference type="PANTHER" id="PTHR46587:SF5">
    <property type="entry name" value="NUCLEAR HORMONE RECEPTOR FAMILY"/>
    <property type="match status" value="1"/>
</dbReference>
<evidence type="ECO:0000259" key="13">
    <source>
        <dbReference type="PROSITE" id="PS51843"/>
    </source>
</evidence>
<dbReference type="GO" id="GO:0008270">
    <property type="term" value="F:zinc ion binding"/>
    <property type="evidence" value="ECO:0007669"/>
    <property type="project" value="UniProtKB-KW"/>
</dbReference>
<protein>
    <submittedName>
        <fullName evidence="14">Uncharacterized protein</fullName>
    </submittedName>
</protein>
<comment type="similarity">
    <text evidence="2">Belongs to the nuclear hormone receptor family.</text>
</comment>
<dbReference type="InterPro" id="IPR013088">
    <property type="entry name" value="Znf_NHR/GATA"/>
</dbReference>
<sequence>MSSFHDSATSSSALPSCSPIEEEHCAVCGDRVNSNRYGVPACLGCIVFFRRAIVNNSKYKCVKHQRCVITNGKQQVVLFQRICAPVSEFRCSCRYCRLQKCLMVGMRPDAIQRRDVVGPRKPINLKEHRQSSTDYDRQSPSSPEIIGLEEPELLKTLASFQKHQTAQHLPYFAEHDLASGSTSESMIKTHRRRARVPDVNIMLKLSLNQATDWGKQFQPFCRLAAEFQQNILAEYAFGFLLVDQGFKTAYEAEEGLWLLQNGSFMHSDYYYGLPEKDGKKENSRVKAHFHFKFVTELLNCVSTPFRDLQIDDIECVALKTVLLLTPSFPKRAVYAGQEHAVAALHTKCMRELMEHAERRFPGRGEERFGEILLLVSSIRCAIKAMYNQTRVSDVFNFMEFDPFVRDMLLN</sequence>
<comment type="subcellular location">
    <subcellularLocation>
        <location evidence="1">Nucleus</location>
    </subcellularLocation>
</comment>
<dbReference type="EnsemblMetazoa" id="CJA17398a.1">
    <property type="protein sequence ID" value="CJA17398a.1"/>
    <property type="gene ID" value="WBGene00136603"/>
</dbReference>
<dbReference type="PROSITE" id="PS51030">
    <property type="entry name" value="NUCLEAR_REC_DBD_2"/>
    <property type="match status" value="1"/>
</dbReference>
<dbReference type="AlphaFoldDB" id="A0A8R1I0H4"/>
<keyword evidence="9" id="KW-0675">Receptor</keyword>
<dbReference type="Proteomes" id="UP000005237">
    <property type="component" value="Unassembled WGS sequence"/>
</dbReference>
<dbReference type="SMART" id="SM00430">
    <property type="entry name" value="HOLI"/>
    <property type="match status" value="1"/>
</dbReference>
<dbReference type="Pfam" id="PF00104">
    <property type="entry name" value="Hormone_recep"/>
    <property type="match status" value="1"/>
</dbReference>
<evidence type="ECO:0000256" key="6">
    <source>
        <dbReference type="ARBA" id="ARBA00023015"/>
    </source>
</evidence>
<evidence type="ECO:0000259" key="12">
    <source>
        <dbReference type="PROSITE" id="PS51030"/>
    </source>
</evidence>
<feature type="region of interest" description="Disordered" evidence="11">
    <location>
        <begin position="120"/>
        <end position="142"/>
    </location>
</feature>
<evidence type="ECO:0000256" key="8">
    <source>
        <dbReference type="ARBA" id="ARBA00023163"/>
    </source>
</evidence>
<dbReference type="SUPFAM" id="SSF57716">
    <property type="entry name" value="Glucocorticoid receptor-like (DNA-binding domain)"/>
    <property type="match status" value="1"/>
</dbReference>
<reference evidence="14" key="2">
    <citation type="submission" date="2022-06" db="UniProtKB">
        <authorList>
            <consortium name="EnsemblMetazoa"/>
        </authorList>
    </citation>
    <scope>IDENTIFICATION</scope>
    <source>
        <strain evidence="14">DF5081</strain>
    </source>
</reference>
<evidence type="ECO:0000256" key="5">
    <source>
        <dbReference type="ARBA" id="ARBA00022833"/>
    </source>
</evidence>
<dbReference type="InterPro" id="IPR035500">
    <property type="entry name" value="NHR-like_dom_sf"/>
</dbReference>
<proteinExistence type="inferred from homology"/>
<dbReference type="Gene3D" id="3.30.50.10">
    <property type="entry name" value="Erythroid Transcription Factor GATA-1, subunit A"/>
    <property type="match status" value="1"/>
</dbReference>
<dbReference type="InterPro" id="IPR001723">
    <property type="entry name" value="Nuclear_hrmn_rcpt"/>
</dbReference>
<dbReference type="InterPro" id="IPR049636">
    <property type="entry name" value="HNF4-like_DBD"/>
</dbReference>
<evidence type="ECO:0000256" key="1">
    <source>
        <dbReference type="ARBA" id="ARBA00004123"/>
    </source>
</evidence>
<dbReference type="GO" id="GO:0000978">
    <property type="term" value="F:RNA polymerase II cis-regulatory region sequence-specific DNA binding"/>
    <property type="evidence" value="ECO:0007669"/>
    <property type="project" value="InterPro"/>
</dbReference>
<dbReference type="PANTHER" id="PTHR46587">
    <property type="entry name" value="NUCLEAR HORMONE RECEPTOR FAMILY"/>
    <property type="match status" value="1"/>
</dbReference>
<organism evidence="14 15">
    <name type="scientific">Caenorhabditis japonica</name>
    <dbReference type="NCBI Taxonomy" id="281687"/>
    <lineage>
        <taxon>Eukaryota</taxon>
        <taxon>Metazoa</taxon>
        <taxon>Ecdysozoa</taxon>
        <taxon>Nematoda</taxon>
        <taxon>Chromadorea</taxon>
        <taxon>Rhabditida</taxon>
        <taxon>Rhabditina</taxon>
        <taxon>Rhabditomorpha</taxon>
        <taxon>Rhabditoidea</taxon>
        <taxon>Rhabditidae</taxon>
        <taxon>Peloderinae</taxon>
        <taxon>Caenorhabditis</taxon>
    </lineage>
</organism>
<keyword evidence="6" id="KW-0805">Transcription regulation</keyword>
<dbReference type="SUPFAM" id="SSF48508">
    <property type="entry name" value="Nuclear receptor ligand-binding domain"/>
    <property type="match status" value="1"/>
</dbReference>
<evidence type="ECO:0000256" key="4">
    <source>
        <dbReference type="ARBA" id="ARBA00022771"/>
    </source>
</evidence>
<evidence type="ECO:0000256" key="2">
    <source>
        <dbReference type="ARBA" id="ARBA00005993"/>
    </source>
</evidence>
<keyword evidence="15" id="KW-1185">Reference proteome</keyword>
<dbReference type="PRINTS" id="PR00398">
    <property type="entry name" value="STRDHORMONER"/>
</dbReference>
<dbReference type="GO" id="GO:0005634">
    <property type="term" value="C:nucleus"/>
    <property type="evidence" value="ECO:0007669"/>
    <property type="project" value="UniProtKB-SubCell"/>
</dbReference>
<dbReference type="PRINTS" id="PR00047">
    <property type="entry name" value="STROIDFINGER"/>
</dbReference>